<keyword evidence="8" id="KW-1185">Reference proteome</keyword>
<dbReference type="GO" id="GO:0009055">
    <property type="term" value="F:electron transfer activity"/>
    <property type="evidence" value="ECO:0007669"/>
    <property type="project" value="InterPro"/>
</dbReference>
<evidence type="ECO:0000256" key="3">
    <source>
        <dbReference type="ARBA" id="ARBA00022723"/>
    </source>
</evidence>
<dbReference type="InterPro" id="IPR036909">
    <property type="entry name" value="Cyt_c-like_dom_sf"/>
</dbReference>
<dbReference type="GO" id="GO:0020037">
    <property type="term" value="F:heme binding"/>
    <property type="evidence" value="ECO:0007669"/>
    <property type="project" value="InterPro"/>
</dbReference>
<accession>A0A8T8S9V5</accession>
<sequence length="75" mass="8323">CHRIPHVPGANGRVGPSLEQIARRGYIAGLLPNYEEQMVRWLQRPQAVDPHTAMPDVGLSADEARDIAAFLHQLD</sequence>
<dbReference type="SUPFAM" id="SSF46626">
    <property type="entry name" value="Cytochrome c"/>
    <property type="match status" value="1"/>
</dbReference>
<name>A0A8T8S9V5_9BASI</name>
<dbReference type="PROSITE" id="PS51007">
    <property type="entry name" value="CYTC"/>
    <property type="match status" value="1"/>
</dbReference>
<evidence type="ECO:0000256" key="5">
    <source>
        <dbReference type="PROSITE-ProRule" id="PRU00433"/>
    </source>
</evidence>
<reference evidence="7" key="2">
    <citation type="journal article" date="2019" name="IMA Fungus">
        <title>Genome sequencing and comparison of five Tilletia species to identify candidate genes for the detection of regulated species infecting wheat.</title>
        <authorList>
            <person name="Nguyen H.D.T."/>
            <person name="Sultana T."/>
            <person name="Kesanakurti P."/>
            <person name="Hambleton S."/>
        </authorList>
    </citation>
    <scope>NUCLEOTIDE SEQUENCE</scope>
    <source>
        <strain evidence="7">DAOMC 236416</strain>
    </source>
</reference>
<keyword evidence="1 5" id="KW-0349">Heme</keyword>
<evidence type="ECO:0000256" key="1">
    <source>
        <dbReference type="ARBA" id="ARBA00022617"/>
    </source>
</evidence>
<reference evidence="7" key="1">
    <citation type="submission" date="2016-04" db="EMBL/GenBank/DDBJ databases">
        <authorList>
            <person name="Nguyen H.D."/>
            <person name="Samba Siva P."/>
            <person name="Cullis J."/>
            <person name="Levesque C.A."/>
            <person name="Hambleton S."/>
        </authorList>
    </citation>
    <scope>NUCLEOTIDE SEQUENCE</scope>
    <source>
        <strain evidence="7">DAOMC 236416</strain>
    </source>
</reference>
<comment type="caution">
    <text evidence="7">The sequence shown here is derived from an EMBL/GenBank/DDBJ whole genome shotgun (WGS) entry which is preliminary data.</text>
</comment>
<proteinExistence type="predicted"/>
<gene>
    <name evidence="7" type="ORF">A4X13_0g9398</name>
</gene>
<evidence type="ECO:0000259" key="6">
    <source>
        <dbReference type="PROSITE" id="PS51007"/>
    </source>
</evidence>
<keyword evidence="2" id="KW-0249">Electron transport</keyword>
<dbReference type="EMBL" id="LWDF02002601">
    <property type="protein sequence ID" value="KAE8235722.1"/>
    <property type="molecule type" value="Genomic_DNA"/>
</dbReference>
<evidence type="ECO:0000313" key="7">
    <source>
        <dbReference type="EMBL" id="KAE8235722.1"/>
    </source>
</evidence>
<protein>
    <recommendedName>
        <fullName evidence="6">Cytochrome c domain-containing protein</fullName>
    </recommendedName>
</protein>
<keyword evidence="4 5" id="KW-0408">Iron</keyword>
<organism evidence="7 8">
    <name type="scientific">Tilletia indica</name>
    <dbReference type="NCBI Taxonomy" id="43049"/>
    <lineage>
        <taxon>Eukaryota</taxon>
        <taxon>Fungi</taxon>
        <taxon>Dikarya</taxon>
        <taxon>Basidiomycota</taxon>
        <taxon>Ustilaginomycotina</taxon>
        <taxon>Exobasidiomycetes</taxon>
        <taxon>Tilletiales</taxon>
        <taxon>Tilletiaceae</taxon>
        <taxon>Tilletia</taxon>
    </lineage>
</organism>
<feature type="domain" description="Cytochrome c" evidence="6">
    <location>
        <begin position="1"/>
        <end position="75"/>
    </location>
</feature>
<dbReference type="Gene3D" id="1.10.760.10">
    <property type="entry name" value="Cytochrome c-like domain"/>
    <property type="match status" value="1"/>
</dbReference>
<evidence type="ECO:0000256" key="2">
    <source>
        <dbReference type="ARBA" id="ARBA00022660"/>
    </source>
</evidence>
<keyword evidence="2" id="KW-0679">Respiratory chain</keyword>
<evidence type="ECO:0000313" key="8">
    <source>
        <dbReference type="Proteomes" id="UP000077521"/>
    </source>
</evidence>
<dbReference type="GO" id="GO:0046872">
    <property type="term" value="F:metal ion binding"/>
    <property type="evidence" value="ECO:0007669"/>
    <property type="project" value="UniProtKB-KW"/>
</dbReference>
<dbReference type="InterPro" id="IPR009056">
    <property type="entry name" value="Cyt_c-like_dom"/>
</dbReference>
<dbReference type="AlphaFoldDB" id="A0A8T8S9V5"/>
<evidence type="ECO:0000256" key="4">
    <source>
        <dbReference type="ARBA" id="ARBA00023004"/>
    </source>
</evidence>
<feature type="non-terminal residue" evidence="7">
    <location>
        <position position="1"/>
    </location>
</feature>
<keyword evidence="2" id="KW-0813">Transport</keyword>
<keyword evidence="3 5" id="KW-0479">Metal-binding</keyword>
<dbReference type="Proteomes" id="UP000077521">
    <property type="component" value="Unassembled WGS sequence"/>
</dbReference>